<protein>
    <submittedName>
        <fullName evidence="1">SUKH-4 immunity protein</fullName>
    </submittedName>
</protein>
<dbReference type="InterPro" id="IPR025851">
    <property type="entry name" value="SUKH-4"/>
</dbReference>
<dbReference type="AlphaFoldDB" id="A0A1C4XK48"/>
<organism evidence="1 2">
    <name type="scientific">Micromonospora coriariae</name>
    <dbReference type="NCBI Taxonomy" id="285665"/>
    <lineage>
        <taxon>Bacteria</taxon>
        <taxon>Bacillati</taxon>
        <taxon>Actinomycetota</taxon>
        <taxon>Actinomycetes</taxon>
        <taxon>Micromonosporales</taxon>
        <taxon>Micromonosporaceae</taxon>
        <taxon>Micromonospora</taxon>
    </lineage>
</organism>
<evidence type="ECO:0000313" key="2">
    <source>
        <dbReference type="Proteomes" id="UP000198243"/>
    </source>
</evidence>
<accession>A0A1C4XK48</accession>
<evidence type="ECO:0000313" key="1">
    <source>
        <dbReference type="EMBL" id="SCF08827.1"/>
    </source>
</evidence>
<dbReference type="OrthoDB" id="4217933at2"/>
<keyword evidence="2" id="KW-1185">Reference proteome</keyword>
<gene>
    <name evidence="1" type="ORF">GA0070607_5379</name>
</gene>
<dbReference type="Pfam" id="PF14435">
    <property type="entry name" value="SUKH-4"/>
    <property type="match status" value="1"/>
</dbReference>
<sequence>MTVTREELVALWGERGVIYFPDQRFEAILGPLGPEVFPPYGALPVEVPILFTVDVSAPDVELFSTLRIEVGDEAPRAYIVLGSSPEDPMLLFCLDAATGEVVLLDLQTPNLETVNSSFAAFVEFLYRLGQLIATDPGGRERAARAARIRAGLREVDPAAFAESESWWNLAFDELESTS</sequence>
<dbReference type="EMBL" id="LT607412">
    <property type="protein sequence ID" value="SCF08827.1"/>
    <property type="molecule type" value="Genomic_DNA"/>
</dbReference>
<dbReference type="Proteomes" id="UP000198243">
    <property type="component" value="Chromosome I"/>
</dbReference>
<proteinExistence type="predicted"/>
<reference evidence="2" key="1">
    <citation type="submission" date="2016-06" db="EMBL/GenBank/DDBJ databases">
        <authorList>
            <person name="Varghese N."/>
            <person name="Submissions Spin"/>
        </authorList>
    </citation>
    <scope>NUCLEOTIDE SEQUENCE [LARGE SCALE GENOMIC DNA]</scope>
    <source>
        <strain evidence="2">DSM 44875</strain>
    </source>
</reference>
<name>A0A1C4XK48_9ACTN</name>
<dbReference type="RefSeq" id="WP_089020626.1">
    <property type="nucleotide sequence ID" value="NZ_LT607412.1"/>
</dbReference>